<keyword evidence="3" id="KW-1185">Reference proteome</keyword>
<feature type="transmembrane region" description="Helical" evidence="1">
    <location>
        <begin position="146"/>
        <end position="172"/>
    </location>
</feature>
<accession>A0A0N1JU49</accession>
<dbReference type="AlphaFoldDB" id="A0A0N1JU49"/>
<evidence type="ECO:0000256" key="1">
    <source>
        <dbReference type="SAM" id="Phobius"/>
    </source>
</evidence>
<name>A0A0N1JU49_9NEIS</name>
<dbReference type="EMBL" id="LAQT01000001">
    <property type="protein sequence ID" value="KPC55454.1"/>
    <property type="molecule type" value="Genomic_DNA"/>
</dbReference>
<feature type="transmembrane region" description="Helical" evidence="1">
    <location>
        <begin position="450"/>
        <end position="469"/>
    </location>
</feature>
<dbReference type="Pfam" id="PF03929">
    <property type="entry name" value="PepSY_TM"/>
    <property type="match status" value="1"/>
</dbReference>
<dbReference type="PANTHER" id="PTHR34219:SF9">
    <property type="entry name" value="IRON-REGULATED INNER MEMBRANE PROTEIN"/>
    <property type="match status" value="1"/>
</dbReference>
<dbReference type="RefSeq" id="WP_053936141.1">
    <property type="nucleotide sequence ID" value="NZ_LAQT01000001.1"/>
</dbReference>
<dbReference type="OrthoDB" id="9776609at2"/>
<keyword evidence="1" id="KW-0472">Membrane</keyword>
<proteinExistence type="predicted"/>
<keyword evidence="1" id="KW-0812">Transmembrane</keyword>
<reference evidence="2 3" key="1">
    <citation type="submission" date="2015-07" db="EMBL/GenBank/DDBJ databases">
        <title>Draft genome sequence of the Amantichitinum ursilacus IGB-41, a new chitin-degrading bacterium.</title>
        <authorList>
            <person name="Kirstahler P."/>
            <person name="Guenther M."/>
            <person name="Grumaz C."/>
            <person name="Rupp S."/>
            <person name="Zibek S."/>
            <person name="Sohn K."/>
        </authorList>
    </citation>
    <scope>NUCLEOTIDE SEQUENCE [LARGE SCALE GENOMIC DNA]</scope>
    <source>
        <strain evidence="2 3">IGB-41</strain>
    </source>
</reference>
<evidence type="ECO:0000313" key="3">
    <source>
        <dbReference type="Proteomes" id="UP000037939"/>
    </source>
</evidence>
<sequence>MRWSEISSLSGLTLRLYTALHSWTGLLAGFALFVAFYAGAITVFQDDIRAWQDPSTRNVAQETPKDGERLLERVLVAHPEIKSRVSLQLPAETGGAYVAWWYDLKKKAWSNASLATLDGPEGGTRADLTSFVNAVHYSLGISAGGIYFMGVVSVLYGLALVSGVIIHLPRLTKDLLSLRPGKNLKKLWQDTHNLIGIVSLPFHLIFAITGAVFCLYALLLAGFNTLGFDGKLEPKVNMALDVIGEVQPANKAAPMLPLDVLLKKAEARAPGFEPTSLTILNYGDANAEMAVRGDSDRSLAPYGNVGIRMADGVITDVQAARERDANHATMSGMYSLHFGSYGAYMVKWLYFILGLGGAFLFYSGNLLWVESRRKARQNRQTTSSYRMAQATVGICIGTCIGISAAFVATQAAHAMGALDIPHWERVAAYSTFALAVVFAFVRPPAVAAIMLLRVAGVLTMLIPVANGVATGDHMLLTPWHGQWQVFSVDAMGLVLGAGFLWLAKLTRLRLLHGQSNSVWAMSAPPAREEQAVTNPA</sequence>
<evidence type="ECO:0008006" key="4">
    <source>
        <dbReference type="Google" id="ProtNLM"/>
    </source>
</evidence>
<dbReference type="STRING" id="857265.WG78_02315"/>
<feature type="transmembrane region" description="Helical" evidence="1">
    <location>
        <begin position="390"/>
        <end position="414"/>
    </location>
</feature>
<feature type="transmembrane region" description="Helical" evidence="1">
    <location>
        <begin position="348"/>
        <end position="369"/>
    </location>
</feature>
<dbReference type="Proteomes" id="UP000037939">
    <property type="component" value="Unassembled WGS sequence"/>
</dbReference>
<protein>
    <recommendedName>
        <fullName evidence="4">PepSY-associated TM helix</fullName>
    </recommendedName>
</protein>
<dbReference type="PATRIC" id="fig|857265.3.peg.482"/>
<comment type="caution">
    <text evidence="2">The sequence shown here is derived from an EMBL/GenBank/DDBJ whole genome shotgun (WGS) entry which is preliminary data.</text>
</comment>
<feature type="transmembrane region" description="Helical" evidence="1">
    <location>
        <begin position="426"/>
        <end position="443"/>
    </location>
</feature>
<dbReference type="InterPro" id="IPR005625">
    <property type="entry name" value="PepSY-ass_TM"/>
</dbReference>
<dbReference type="PANTHER" id="PTHR34219">
    <property type="entry name" value="IRON-REGULATED INNER MEMBRANE PROTEIN-RELATED"/>
    <property type="match status" value="1"/>
</dbReference>
<keyword evidence="1" id="KW-1133">Transmembrane helix</keyword>
<feature type="transmembrane region" description="Helical" evidence="1">
    <location>
        <begin position="20"/>
        <end position="44"/>
    </location>
</feature>
<feature type="transmembrane region" description="Helical" evidence="1">
    <location>
        <begin position="193"/>
        <end position="219"/>
    </location>
</feature>
<feature type="transmembrane region" description="Helical" evidence="1">
    <location>
        <begin position="481"/>
        <end position="503"/>
    </location>
</feature>
<organism evidence="2 3">
    <name type="scientific">Amantichitinum ursilacus</name>
    <dbReference type="NCBI Taxonomy" id="857265"/>
    <lineage>
        <taxon>Bacteria</taxon>
        <taxon>Pseudomonadati</taxon>
        <taxon>Pseudomonadota</taxon>
        <taxon>Betaproteobacteria</taxon>
        <taxon>Neisseriales</taxon>
        <taxon>Chitinibacteraceae</taxon>
        <taxon>Amantichitinum</taxon>
    </lineage>
</organism>
<gene>
    <name evidence="2" type="ORF">WG78_02315</name>
</gene>
<evidence type="ECO:0000313" key="2">
    <source>
        <dbReference type="EMBL" id="KPC55454.1"/>
    </source>
</evidence>